<dbReference type="PANTHER" id="PTHR40633:SF1">
    <property type="entry name" value="GPI ANCHORED SERINE-THREONINE RICH PROTEIN (AFU_ORTHOLOGUE AFUA_1G03630)"/>
    <property type="match status" value="1"/>
</dbReference>
<keyword evidence="3" id="KW-0812">Transmembrane</keyword>
<evidence type="ECO:0000313" key="6">
    <source>
        <dbReference type="EMBL" id="CAZ83233.1"/>
    </source>
</evidence>
<feature type="signal peptide" evidence="4">
    <location>
        <begin position="1"/>
        <end position="23"/>
    </location>
</feature>
<dbReference type="EMBL" id="FN430208">
    <property type="protein sequence ID" value="CAZ83233.1"/>
    <property type="molecule type" value="Genomic_DNA"/>
</dbReference>
<accession>D5GFE0</accession>
<dbReference type="KEGG" id="tml:GSTUM_00006848001"/>
<keyword evidence="1 4" id="KW-0732">Signal</keyword>
<keyword evidence="3" id="KW-0472">Membrane</keyword>
<sequence>MMRYLSFLPVVLCALTGAIGAFAQGTSGQNAITYPLGGSLDSTVPLTITWTPTTQGTITISLLKGPPSNLIDLGPIAASISNGGTFTWTIPNSLQDSGSMPKGDKYGFKIIDDATKTFEYSPPFDLSIPDSTFGGATASGTTNPTASLTTSISSAPSQPSSSTATPTPTSASTATEESTSDLPSTTTQPLVPTSTDQPNGTPTSLEISLQSTLAAATTTSVPKPPQSKAADILAPNTGPNVIMIIGVAAGAFGGLALLIVGIVVFIKCRKRRSRARARAPLVSVQPPVGGMRGYGVDGMYNRV</sequence>
<gene>
    <name evidence="6" type="ORF">GSTUM_00006848001</name>
</gene>
<dbReference type="Proteomes" id="UP000006911">
    <property type="component" value="Unassembled WGS sequence"/>
</dbReference>
<proteinExistence type="predicted"/>
<dbReference type="InterPro" id="IPR018466">
    <property type="entry name" value="Kre9/Knh1-like_N"/>
</dbReference>
<dbReference type="RefSeq" id="XP_002839042.1">
    <property type="nucleotide sequence ID" value="XM_002838996.1"/>
</dbReference>
<feature type="compositionally biased region" description="Low complexity" evidence="2">
    <location>
        <begin position="149"/>
        <end position="177"/>
    </location>
</feature>
<feature type="compositionally biased region" description="Polar residues" evidence="2">
    <location>
        <begin position="181"/>
        <end position="206"/>
    </location>
</feature>
<name>D5GFE0_TUBMM</name>
<organism evidence="6 7">
    <name type="scientific">Tuber melanosporum (strain Mel28)</name>
    <name type="common">Perigord black truffle</name>
    <dbReference type="NCBI Taxonomy" id="656061"/>
    <lineage>
        <taxon>Eukaryota</taxon>
        <taxon>Fungi</taxon>
        <taxon>Dikarya</taxon>
        <taxon>Ascomycota</taxon>
        <taxon>Pezizomycotina</taxon>
        <taxon>Pezizomycetes</taxon>
        <taxon>Pezizales</taxon>
        <taxon>Tuberaceae</taxon>
        <taxon>Tuber</taxon>
    </lineage>
</organism>
<protein>
    <submittedName>
        <fullName evidence="6">(Perigord truffle) hypothetical protein</fullName>
    </submittedName>
</protein>
<evidence type="ECO:0000256" key="1">
    <source>
        <dbReference type="ARBA" id="ARBA00022729"/>
    </source>
</evidence>
<keyword evidence="7" id="KW-1185">Reference proteome</keyword>
<evidence type="ECO:0000313" key="7">
    <source>
        <dbReference type="Proteomes" id="UP000006911"/>
    </source>
</evidence>
<dbReference type="HOGENOM" id="CLU_918861_0_0_1"/>
<dbReference type="Pfam" id="PF10342">
    <property type="entry name" value="Kre9_KNH"/>
    <property type="match status" value="1"/>
</dbReference>
<evidence type="ECO:0000256" key="3">
    <source>
        <dbReference type="SAM" id="Phobius"/>
    </source>
</evidence>
<evidence type="ECO:0000256" key="4">
    <source>
        <dbReference type="SAM" id="SignalP"/>
    </source>
</evidence>
<dbReference type="AlphaFoldDB" id="D5GFE0"/>
<dbReference type="GeneID" id="9188181"/>
<dbReference type="STRING" id="656061.D5GFE0"/>
<dbReference type="PANTHER" id="PTHR40633">
    <property type="entry name" value="MATRIX PROTEIN, PUTATIVE (AFU_ORTHOLOGUE AFUA_8G05410)-RELATED"/>
    <property type="match status" value="1"/>
</dbReference>
<keyword evidence="3" id="KW-1133">Transmembrane helix</keyword>
<evidence type="ECO:0000256" key="2">
    <source>
        <dbReference type="SAM" id="MobiDB-lite"/>
    </source>
</evidence>
<feature type="region of interest" description="Disordered" evidence="2">
    <location>
        <begin position="135"/>
        <end position="206"/>
    </location>
</feature>
<reference evidence="6 7" key="1">
    <citation type="journal article" date="2010" name="Nature">
        <title>Perigord black truffle genome uncovers evolutionary origins and mechanisms of symbiosis.</title>
        <authorList>
            <person name="Martin F."/>
            <person name="Kohler A."/>
            <person name="Murat C."/>
            <person name="Balestrini R."/>
            <person name="Coutinho P.M."/>
            <person name="Jaillon O."/>
            <person name="Montanini B."/>
            <person name="Morin E."/>
            <person name="Noel B."/>
            <person name="Percudani R."/>
            <person name="Porcel B."/>
            <person name="Rubini A."/>
            <person name="Amicucci A."/>
            <person name="Amselem J."/>
            <person name="Anthouard V."/>
            <person name="Arcioni S."/>
            <person name="Artiguenave F."/>
            <person name="Aury J.M."/>
            <person name="Ballario P."/>
            <person name="Bolchi A."/>
            <person name="Brenna A."/>
            <person name="Brun A."/>
            <person name="Buee M."/>
            <person name="Cantarel B."/>
            <person name="Chevalier G."/>
            <person name="Couloux A."/>
            <person name="Da Silva C."/>
            <person name="Denoeud F."/>
            <person name="Duplessis S."/>
            <person name="Ghignone S."/>
            <person name="Hilselberger B."/>
            <person name="Iotti M."/>
            <person name="Marcais B."/>
            <person name="Mello A."/>
            <person name="Miranda M."/>
            <person name="Pacioni G."/>
            <person name="Quesneville H."/>
            <person name="Riccioni C."/>
            <person name="Ruotolo R."/>
            <person name="Splivallo R."/>
            <person name="Stocchi V."/>
            <person name="Tisserant E."/>
            <person name="Viscomi A.R."/>
            <person name="Zambonelli A."/>
            <person name="Zampieri E."/>
            <person name="Henrissat B."/>
            <person name="Lebrun M.H."/>
            <person name="Paolocci F."/>
            <person name="Bonfante P."/>
            <person name="Ottonello S."/>
            <person name="Wincker P."/>
        </authorList>
    </citation>
    <scope>NUCLEOTIDE SEQUENCE [LARGE SCALE GENOMIC DNA]</scope>
    <source>
        <strain evidence="6 7">Mel28</strain>
    </source>
</reference>
<evidence type="ECO:0000259" key="5">
    <source>
        <dbReference type="Pfam" id="PF10342"/>
    </source>
</evidence>
<dbReference type="eggNOG" id="ENOG502SUHZ">
    <property type="taxonomic scope" value="Eukaryota"/>
</dbReference>
<dbReference type="OMA" id="SEPHAAM"/>
<dbReference type="InParanoid" id="D5GFE0"/>
<feature type="domain" description="Yeast cell wall synthesis Kre9/Knh1-like N-terminal" evidence="5">
    <location>
        <begin position="40"/>
        <end position="125"/>
    </location>
</feature>
<feature type="transmembrane region" description="Helical" evidence="3">
    <location>
        <begin position="241"/>
        <end position="266"/>
    </location>
</feature>
<dbReference type="InterPro" id="IPR052982">
    <property type="entry name" value="SRP1/TIP1-like"/>
</dbReference>
<feature type="chain" id="PRO_5003072698" evidence="4">
    <location>
        <begin position="24"/>
        <end position="303"/>
    </location>
</feature>